<dbReference type="Proteomes" id="UP000182135">
    <property type="component" value="Unassembled WGS sequence"/>
</dbReference>
<dbReference type="OrthoDB" id="1669200at2"/>
<dbReference type="RefSeq" id="WP_074844944.1">
    <property type="nucleotide sequence ID" value="NZ_BAAACD010000012.1"/>
</dbReference>
<evidence type="ECO:0000313" key="2">
    <source>
        <dbReference type="EMBL" id="SFF67560.1"/>
    </source>
</evidence>
<dbReference type="EMBL" id="QAMZ01000052">
    <property type="protein sequence ID" value="PWL52035.1"/>
    <property type="molecule type" value="Genomic_DNA"/>
</dbReference>
<dbReference type="eggNOG" id="COG2198">
    <property type="taxonomic scope" value="Bacteria"/>
</dbReference>
<name>A0A1I2KMT7_9CLOT</name>
<dbReference type="EMBL" id="FOOE01000006">
    <property type="protein sequence ID" value="SFF67560.1"/>
    <property type="molecule type" value="Genomic_DNA"/>
</dbReference>
<evidence type="ECO:0000313" key="3">
    <source>
        <dbReference type="Proteomes" id="UP000182135"/>
    </source>
</evidence>
<sequence length="117" mass="13514">MTNTIKYNLLNWGCDVETALNRFLNDETLYLECLKMLIDDETFEKLGESIRNNDISLAFDCSHTLKGVISNLEITPMLKIVIEILEPLRRGESQGLSNKYDLLIDSRDILKRIVYSK</sequence>
<dbReference type="SUPFAM" id="SSF47226">
    <property type="entry name" value="Histidine-containing phosphotransfer domain, HPT domain"/>
    <property type="match status" value="1"/>
</dbReference>
<dbReference type="InterPro" id="IPR036641">
    <property type="entry name" value="HPT_dom_sf"/>
</dbReference>
<reference evidence="1 4" key="2">
    <citation type="submission" date="2018-03" db="EMBL/GenBank/DDBJ databases">
        <title>The uncultured portion of the human microbiome is neutrally assembled.</title>
        <authorList>
            <person name="Jeraldo P."/>
            <person name="Boardman L."/>
            <person name="White B.A."/>
            <person name="Nelson H."/>
            <person name="Goldenfeld N."/>
            <person name="Chia N."/>
        </authorList>
    </citation>
    <scope>NUCLEOTIDE SEQUENCE [LARGE SCALE GENOMIC DNA]</scope>
    <source>
        <strain evidence="1">CIM:MAG 903</strain>
    </source>
</reference>
<dbReference type="Gene3D" id="1.20.120.160">
    <property type="entry name" value="HPT domain"/>
    <property type="match status" value="1"/>
</dbReference>
<accession>A0A1I2KMT7</accession>
<dbReference type="STRING" id="1529.SAMN04487885_10683"/>
<dbReference type="Proteomes" id="UP000246114">
    <property type="component" value="Unassembled WGS sequence"/>
</dbReference>
<protein>
    <submittedName>
        <fullName evidence="1">Hpt domain-containing protein</fullName>
    </submittedName>
</protein>
<evidence type="ECO:0000313" key="4">
    <source>
        <dbReference type="Proteomes" id="UP000246114"/>
    </source>
</evidence>
<keyword evidence="3" id="KW-1185">Reference proteome</keyword>
<reference evidence="2 3" key="1">
    <citation type="submission" date="2016-10" db="EMBL/GenBank/DDBJ databases">
        <authorList>
            <person name="de Groot N.N."/>
        </authorList>
    </citation>
    <scope>NUCLEOTIDE SEQUENCE [LARGE SCALE GENOMIC DNA]</scope>
    <source>
        <strain evidence="2 3">NLAE-zl-G419</strain>
    </source>
</reference>
<dbReference type="GO" id="GO:0000160">
    <property type="term" value="P:phosphorelay signal transduction system"/>
    <property type="evidence" value="ECO:0007669"/>
    <property type="project" value="InterPro"/>
</dbReference>
<evidence type="ECO:0000313" key="1">
    <source>
        <dbReference type="EMBL" id="PWL52035.1"/>
    </source>
</evidence>
<gene>
    <name evidence="1" type="ORF">DBY38_11980</name>
    <name evidence="2" type="ORF">SAMN04487885_10683</name>
</gene>
<proteinExistence type="predicted"/>
<organism evidence="2 3">
    <name type="scientific">Clostridium cadaveris</name>
    <dbReference type="NCBI Taxonomy" id="1529"/>
    <lineage>
        <taxon>Bacteria</taxon>
        <taxon>Bacillati</taxon>
        <taxon>Bacillota</taxon>
        <taxon>Clostridia</taxon>
        <taxon>Eubacteriales</taxon>
        <taxon>Clostridiaceae</taxon>
        <taxon>Clostridium</taxon>
    </lineage>
</organism>
<dbReference type="AlphaFoldDB" id="A0A1I2KMT7"/>